<dbReference type="RefSeq" id="WP_125661954.1">
    <property type="nucleotide sequence ID" value="NZ_AP019308.1"/>
</dbReference>
<proteinExistence type="predicted"/>
<accession>A0A3G9JAT5</accession>
<dbReference type="KEGG" id="pbk:Back11_43360"/>
<dbReference type="EMBL" id="AP019308">
    <property type="protein sequence ID" value="BBH22991.1"/>
    <property type="molecule type" value="Genomic_DNA"/>
</dbReference>
<reference evidence="1 2" key="1">
    <citation type="submission" date="2018-11" db="EMBL/GenBank/DDBJ databases">
        <title>Complete genome sequence of Paenibacillus baekrokdamisoli strain KCTC 33723.</title>
        <authorList>
            <person name="Kang S.W."/>
            <person name="Lee K.C."/>
            <person name="Kim K.K."/>
            <person name="Kim J.S."/>
            <person name="Kim D.S."/>
            <person name="Ko S.H."/>
            <person name="Yang S.H."/>
            <person name="Lee J.S."/>
        </authorList>
    </citation>
    <scope>NUCLEOTIDE SEQUENCE [LARGE SCALE GENOMIC DNA]</scope>
    <source>
        <strain evidence="1 2">KCTC 33723</strain>
    </source>
</reference>
<dbReference type="AlphaFoldDB" id="A0A3G9JAT5"/>
<protein>
    <submittedName>
        <fullName evidence="1">Uncharacterized protein</fullName>
    </submittedName>
</protein>
<organism evidence="1 2">
    <name type="scientific">Paenibacillus baekrokdamisoli</name>
    <dbReference type="NCBI Taxonomy" id="1712516"/>
    <lineage>
        <taxon>Bacteria</taxon>
        <taxon>Bacillati</taxon>
        <taxon>Bacillota</taxon>
        <taxon>Bacilli</taxon>
        <taxon>Bacillales</taxon>
        <taxon>Paenibacillaceae</taxon>
        <taxon>Paenibacillus</taxon>
    </lineage>
</organism>
<gene>
    <name evidence="1" type="ORF">Back11_43360</name>
</gene>
<sequence length="81" mass="9681">MYIEYTMDQLSLPIDLQEENLEALVKYSTYHREKSKAWQADISKIDNWHYDENGDTWTWPAGEKLAFRYESKETTESGLDR</sequence>
<dbReference type="Proteomes" id="UP000275368">
    <property type="component" value="Chromosome"/>
</dbReference>
<evidence type="ECO:0000313" key="2">
    <source>
        <dbReference type="Proteomes" id="UP000275368"/>
    </source>
</evidence>
<keyword evidence="2" id="KW-1185">Reference proteome</keyword>
<evidence type="ECO:0000313" key="1">
    <source>
        <dbReference type="EMBL" id="BBH22991.1"/>
    </source>
</evidence>
<name>A0A3G9JAT5_9BACL</name>
<dbReference type="OrthoDB" id="2611691at2"/>